<dbReference type="InterPro" id="IPR025669">
    <property type="entry name" value="AAA_dom"/>
</dbReference>
<dbReference type="SUPFAM" id="SSF52540">
    <property type="entry name" value="P-loop containing nucleoside triphosphate hydrolases"/>
    <property type="match status" value="1"/>
</dbReference>
<dbReference type="GO" id="GO:0005524">
    <property type="term" value="F:ATP binding"/>
    <property type="evidence" value="ECO:0007669"/>
    <property type="project" value="UniProtKB-KW"/>
</dbReference>
<keyword evidence="2 3" id="KW-0067">ATP-binding</keyword>
<name>A0A285NKN1_9AQUI</name>
<dbReference type="EMBL" id="OBEI01000005">
    <property type="protein sequence ID" value="SNZ08436.1"/>
    <property type="molecule type" value="Genomic_DNA"/>
</dbReference>
<reference evidence="6" key="1">
    <citation type="submission" date="2017-09" db="EMBL/GenBank/DDBJ databases">
        <authorList>
            <person name="Varghese N."/>
            <person name="Submissions S."/>
        </authorList>
    </citation>
    <scope>NUCLEOTIDE SEQUENCE [LARGE SCALE GENOMIC DNA]</scope>
    <source>
        <strain evidence="6">DSM 15103</strain>
    </source>
</reference>
<organism evidence="5 6">
    <name type="scientific">Persephonella hydrogeniphila</name>
    <dbReference type="NCBI Taxonomy" id="198703"/>
    <lineage>
        <taxon>Bacteria</taxon>
        <taxon>Pseudomonadati</taxon>
        <taxon>Aquificota</taxon>
        <taxon>Aquificia</taxon>
        <taxon>Aquificales</taxon>
        <taxon>Hydrogenothermaceae</taxon>
        <taxon>Persephonella</taxon>
    </lineage>
</organism>
<evidence type="ECO:0000256" key="2">
    <source>
        <dbReference type="ARBA" id="ARBA00022840"/>
    </source>
</evidence>
<evidence type="ECO:0000313" key="5">
    <source>
        <dbReference type="EMBL" id="SNZ08436.1"/>
    </source>
</evidence>
<evidence type="ECO:0000259" key="4">
    <source>
        <dbReference type="Pfam" id="PF13614"/>
    </source>
</evidence>
<dbReference type="GO" id="GO:0009898">
    <property type="term" value="C:cytoplasmic side of plasma membrane"/>
    <property type="evidence" value="ECO:0007669"/>
    <property type="project" value="TreeGrafter"/>
</dbReference>
<dbReference type="PIRSF" id="PIRSF003092">
    <property type="entry name" value="MinD"/>
    <property type="match status" value="1"/>
</dbReference>
<dbReference type="PANTHER" id="PTHR43384">
    <property type="entry name" value="SEPTUM SITE-DETERMINING PROTEIN MIND HOMOLOG, CHLOROPLASTIC-RELATED"/>
    <property type="match status" value="1"/>
</dbReference>
<dbReference type="InterPro" id="IPR033875">
    <property type="entry name" value="FlhG"/>
</dbReference>
<dbReference type="GO" id="GO:0051782">
    <property type="term" value="P:negative regulation of cell division"/>
    <property type="evidence" value="ECO:0007669"/>
    <property type="project" value="TreeGrafter"/>
</dbReference>
<keyword evidence="5" id="KW-0969">Cilium</keyword>
<dbReference type="Proteomes" id="UP000219036">
    <property type="component" value="Unassembled WGS sequence"/>
</dbReference>
<evidence type="ECO:0000256" key="3">
    <source>
        <dbReference type="PIRSR" id="PIRSR003092-1"/>
    </source>
</evidence>
<dbReference type="PANTHER" id="PTHR43384:SF4">
    <property type="entry name" value="CELLULOSE BIOSYNTHESIS PROTEIN BCSQ-RELATED"/>
    <property type="match status" value="1"/>
</dbReference>
<dbReference type="GO" id="GO:0016887">
    <property type="term" value="F:ATP hydrolysis activity"/>
    <property type="evidence" value="ECO:0007669"/>
    <property type="project" value="TreeGrafter"/>
</dbReference>
<keyword evidence="5" id="KW-0282">Flagellum</keyword>
<dbReference type="OrthoDB" id="9816297at2"/>
<proteinExistence type="predicted"/>
<dbReference type="Gene3D" id="3.40.50.300">
    <property type="entry name" value="P-loop containing nucleotide triphosphate hydrolases"/>
    <property type="match status" value="1"/>
</dbReference>
<gene>
    <name evidence="5" type="ORF">SAMN06265182_1282</name>
</gene>
<dbReference type="GO" id="GO:0005829">
    <property type="term" value="C:cytosol"/>
    <property type="evidence" value="ECO:0007669"/>
    <property type="project" value="TreeGrafter"/>
</dbReference>
<evidence type="ECO:0000313" key="6">
    <source>
        <dbReference type="Proteomes" id="UP000219036"/>
    </source>
</evidence>
<dbReference type="AlphaFoldDB" id="A0A285NKN1"/>
<dbReference type="InterPro" id="IPR027417">
    <property type="entry name" value="P-loop_NTPase"/>
</dbReference>
<sequence length="287" mass="32601">MKDQAELLRDMAKKIRPFDFQVISITSGKGGVGKTSFTVNLAYHLQKLGKTVLILDADLALANVDIILGERPKYNLLHLLSGEKNINEIIWESKYGIKFIPASSGFEELANLPKEKQMQILNSLQEIYYKFDIMLIDTSAGISENVINFCLASDKTIVITTPDPTALADSYAISRIILNHKPENMEIGLVVNLVEDEYEAEKIYNGMNNILKEFTGKSIKYFGALRKDKKLSESVKDRYVLSAVNPKSSYSRDVELIAKFLIEGKQPQRKDNFWNRFIRNLKNLKVE</sequence>
<feature type="domain" description="AAA" evidence="4">
    <location>
        <begin position="21"/>
        <end position="169"/>
    </location>
</feature>
<dbReference type="RefSeq" id="WP_097000459.1">
    <property type="nucleotide sequence ID" value="NZ_OBEI01000005.1"/>
</dbReference>
<dbReference type="CDD" id="cd02038">
    <property type="entry name" value="FlhG-like"/>
    <property type="match status" value="1"/>
</dbReference>
<dbReference type="Pfam" id="PF13614">
    <property type="entry name" value="AAA_31"/>
    <property type="match status" value="1"/>
</dbReference>
<keyword evidence="6" id="KW-1185">Reference proteome</keyword>
<keyword evidence="5" id="KW-0966">Cell projection</keyword>
<dbReference type="InterPro" id="IPR050625">
    <property type="entry name" value="ParA/MinD_ATPase"/>
</dbReference>
<accession>A0A285NKN1</accession>
<keyword evidence="1 3" id="KW-0547">Nucleotide-binding</keyword>
<evidence type="ECO:0000256" key="1">
    <source>
        <dbReference type="ARBA" id="ARBA00022741"/>
    </source>
</evidence>
<protein>
    <submittedName>
        <fullName evidence="5">Flagellar biosynthesis protein FlhG</fullName>
    </submittedName>
</protein>
<feature type="binding site" evidence="3">
    <location>
        <begin position="29"/>
        <end position="36"/>
    </location>
    <ligand>
        <name>ATP</name>
        <dbReference type="ChEBI" id="CHEBI:30616"/>
    </ligand>
</feature>
<dbReference type="InterPro" id="IPR025501">
    <property type="entry name" value="MinD_FleN"/>
</dbReference>